<dbReference type="EMBL" id="JAHQIW010001678">
    <property type="protein sequence ID" value="KAJ1353308.1"/>
    <property type="molecule type" value="Genomic_DNA"/>
</dbReference>
<dbReference type="Proteomes" id="UP001196413">
    <property type="component" value="Unassembled WGS sequence"/>
</dbReference>
<evidence type="ECO:0000256" key="1">
    <source>
        <dbReference type="SAM" id="MobiDB-lite"/>
    </source>
</evidence>
<sequence length="159" mass="18111">MSFIPGEFPKFLYQKYRREFVPNQPHKIIQKKNVFSLNEVGTPGPYTGVSEVYQPKPSTDGDGPTSLYTQPSPHKHITPPTCFGQPHKVSREDIPDRLHRPERESSEEYAVIIIFDMAQQNHWEPQKRGMCDGCFTFSAIRSITVVFSVEVPGICPTET</sequence>
<evidence type="ECO:0000313" key="2">
    <source>
        <dbReference type="EMBL" id="KAJ1353308.1"/>
    </source>
</evidence>
<gene>
    <name evidence="2" type="ORF">KIN20_009910</name>
</gene>
<feature type="compositionally biased region" description="Basic and acidic residues" evidence="1">
    <location>
        <begin position="89"/>
        <end position="103"/>
    </location>
</feature>
<organism evidence="2 3">
    <name type="scientific">Parelaphostrongylus tenuis</name>
    <name type="common">Meningeal worm</name>
    <dbReference type="NCBI Taxonomy" id="148309"/>
    <lineage>
        <taxon>Eukaryota</taxon>
        <taxon>Metazoa</taxon>
        <taxon>Ecdysozoa</taxon>
        <taxon>Nematoda</taxon>
        <taxon>Chromadorea</taxon>
        <taxon>Rhabditida</taxon>
        <taxon>Rhabditina</taxon>
        <taxon>Rhabditomorpha</taxon>
        <taxon>Strongyloidea</taxon>
        <taxon>Metastrongylidae</taxon>
        <taxon>Parelaphostrongylus</taxon>
    </lineage>
</organism>
<reference evidence="2" key="1">
    <citation type="submission" date="2021-06" db="EMBL/GenBank/DDBJ databases">
        <title>Parelaphostrongylus tenuis whole genome reference sequence.</title>
        <authorList>
            <person name="Garwood T.J."/>
            <person name="Larsen P.A."/>
            <person name="Fountain-Jones N.M."/>
            <person name="Garbe J.R."/>
            <person name="Macchietto M.G."/>
            <person name="Kania S.A."/>
            <person name="Gerhold R.W."/>
            <person name="Richards J.E."/>
            <person name="Wolf T.M."/>
        </authorList>
    </citation>
    <scope>NUCLEOTIDE SEQUENCE</scope>
    <source>
        <strain evidence="2">MNPRO001-30</strain>
        <tissue evidence="2">Meninges</tissue>
    </source>
</reference>
<name>A0AAD5QIH7_PARTN</name>
<accession>A0AAD5QIH7</accession>
<dbReference type="AlphaFoldDB" id="A0AAD5QIH7"/>
<feature type="region of interest" description="Disordered" evidence="1">
    <location>
        <begin position="52"/>
        <end position="103"/>
    </location>
</feature>
<protein>
    <submittedName>
        <fullName evidence="2">Uncharacterized protein</fullName>
    </submittedName>
</protein>
<keyword evidence="3" id="KW-1185">Reference proteome</keyword>
<evidence type="ECO:0000313" key="3">
    <source>
        <dbReference type="Proteomes" id="UP001196413"/>
    </source>
</evidence>
<proteinExistence type="predicted"/>
<comment type="caution">
    <text evidence="2">The sequence shown here is derived from an EMBL/GenBank/DDBJ whole genome shotgun (WGS) entry which is preliminary data.</text>
</comment>